<feature type="domain" description="DUF2421" evidence="3">
    <location>
        <begin position="732"/>
        <end position="975"/>
    </location>
</feature>
<dbReference type="PANTHER" id="PTHR37994">
    <property type="entry name" value="ARAE_2_N DOMAIN-CONTAINING PROTEIN-RELATED"/>
    <property type="match status" value="1"/>
</dbReference>
<evidence type="ECO:0000313" key="5">
    <source>
        <dbReference type="EMBL" id="THH07358.1"/>
    </source>
</evidence>
<feature type="compositionally biased region" description="Basic and acidic residues" evidence="1">
    <location>
        <begin position="541"/>
        <end position="553"/>
    </location>
</feature>
<reference evidence="5 6" key="1">
    <citation type="submission" date="2019-02" db="EMBL/GenBank/DDBJ databases">
        <title>Genome sequencing of the rare red list fungi Phellinidium pouzarii.</title>
        <authorList>
            <person name="Buettner E."/>
            <person name="Kellner H."/>
        </authorList>
    </citation>
    <scope>NUCLEOTIDE SEQUENCE [LARGE SCALE GENOMIC DNA]</scope>
    <source>
        <strain evidence="5 6">DSM 108285</strain>
    </source>
</reference>
<keyword evidence="2" id="KW-1133">Transmembrane helix</keyword>
<evidence type="ECO:0000256" key="2">
    <source>
        <dbReference type="SAM" id="Phobius"/>
    </source>
</evidence>
<feature type="domain" description="Putative ER transporter 6TM N-terminal" evidence="4">
    <location>
        <begin position="160"/>
        <end position="440"/>
    </location>
</feature>
<feature type="transmembrane region" description="Helical" evidence="2">
    <location>
        <begin position="180"/>
        <end position="203"/>
    </location>
</feature>
<dbReference type="OrthoDB" id="2274698at2759"/>
<feature type="transmembrane region" description="Helical" evidence="2">
    <location>
        <begin position="90"/>
        <end position="113"/>
    </location>
</feature>
<gene>
    <name evidence="5" type="ORF">EW145_g3442</name>
</gene>
<dbReference type="AlphaFoldDB" id="A0A4S4L923"/>
<dbReference type="InterPro" id="IPR018820">
    <property type="entry name" value="BRE4-related_DUF2421"/>
</dbReference>
<dbReference type="EMBL" id="SGPK01000147">
    <property type="protein sequence ID" value="THH07358.1"/>
    <property type="molecule type" value="Genomic_DNA"/>
</dbReference>
<feature type="transmembrane region" description="Helical" evidence="2">
    <location>
        <begin position="672"/>
        <end position="693"/>
    </location>
</feature>
<feature type="transmembrane region" description="Helical" evidence="2">
    <location>
        <begin position="713"/>
        <end position="731"/>
    </location>
</feature>
<evidence type="ECO:0008006" key="7">
    <source>
        <dbReference type="Google" id="ProtNLM"/>
    </source>
</evidence>
<proteinExistence type="predicted"/>
<dbReference type="PANTHER" id="PTHR37994:SF3">
    <property type="entry name" value="ER TRANSPORTER 6TM N-TERMINAL DOMAIN-CONTAINING PROTEIN"/>
    <property type="match status" value="1"/>
</dbReference>
<name>A0A4S4L923_9AGAM</name>
<dbReference type="Proteomes" id="UP000308199">
    <property type="component" value="Unassembled WGS sequence"/>
</dbReference>
<keyword evidence="2" id="KW-0812">Transmembrane</keyword>
<keyword evidence="6" id="KW-1185">Reference proteome</keyword>
<feature type="transmembrane region" description="Helical" evidence="2">
    <location>
        <begin position="648"/>
        <end position="665"/>
    </location>
</feature>
<organism evidence="5 6">
    <name type="scientific">Phellinidium pouzarii</name>
    <dbReference type="NCBI Taxonomy" id="167371"/>
    <lineage>
        <taxon>Eukaryota</taxon>
        <taxon>Fungi</taxon>
        <taxon>Dikarya</taxon>
        <taxon>Basidiomycota</taxon>
        <taxon>Agaricomycotina</taxon>
        <taxon>Agaricomycetes</taxon>
        <taxon>Hymenochaetales</taxon>
        <taxon>Hymenochaetaceae</taxon>
        <taxon>Phellinidium</taxon>
    </lineage>
</organism>
<dbReference type="Pfam" id="PF10334">
    <property type="entry name" value="BRE4"/>
    <property type="match status" value="1"/>
</dbReference>
<feature type="transmembrane region" description="Helical" evidence="2">
    <location>
        <begin position="583"/>
        <end position="604"/>
    </location>
</feature>
<sequence>MSKEGKSPDGYVGKARSRVSLSGIVDALPPWAAQNLRSKRSWKTLARCWLASWAAFVIILPEKSLKTLGNASFFVALVSLMVPPNMPVQMFIFAISLIVSGMLLGWGIGAAAMRAAVAARNTTLLQSSYQKVQLSAQGAANPDAVFELDIFQGFFLDIRQIFLDIFCTFGPLFPVTEFTILSSILISSGCYIAIGIVCCIFIFPETMNHSYLAFASVILGNIKGYTQSIGTVLDMSPEQITADEDGCVSRCVAQRREMLSNVQALQQKGGLINVEFSWGRWNGDDARGLEDPLRVLVARLSEFYSFTRHFRDHTLSLSKPSTRHVEDDSAASSISVPENMVVDTELIRQLKYHRLNLEAEHGVRMEDIIVPLRESTAELRAACIDALGVAQTMITDTNDRRWKGSSNVIAADEAALDTAAERLRKCLEEYKADKRFAIIQPYLPLLHEADKSSRSEKNLPIRSLLVASSFAAQLLVSVDAALDLLEVIRRTVHKRKKSRLWAPSGLRAIGNYLLRREKGSETEAALGESTLPESDDDEKAEEVPYRRDPDSRPPKNAFQKLMNGVHGIYKWIQSAEAKFAIKYFIITILLWLPSVFISSAHFYYVYKGVWALIMAQTTLNLFASDQIYSMAMRFIGTFCGSGHGNGNPYGVAAAIAVFLVPIVFVRIYAPPILLQGVIMFNATLALVIGYSWIDAHLVVVGNPGIGWSVAWKRFVLVMIGFAAASFMMMFPPASGRKSVRLRNAALISELSGLYSTLMSVWISEEETQAIGNTKEHSDGDKEAAQIATMSSGTTRTGGWPMQLRKKVLSLAEQMQIVRGQTGMAKFEGSIRGVWPGEEYNLLLDNEADMLAAFAQLCSALQHLDPAWRISLNRRTMILNPNFITDVISTFALVSHSLRTAEPMHQILPTSLLDRLLYHHDHDTLAHADNEEEKTCYVERISSLDFMYFSTGVAAVSQAIQSLDEMHRITRRLCGEIPFKGFTEWKNDYEHVYGRA</sequence>
<feature type="domain" description="Putative ER transporter 6TM N-terminal" evidence="4">
    <location>
        <begin position="28"/>
        <end position="159"/>
    </location>
</feature>
<dbReference type="InterPro" id="IPR018823">
    <property type="entry name" value="ArAE_2_N"/>
</dbReference>
<evidence type="ECO:0000259" key="3">
    <source>
        <dbReference type="Pfam" id="PF10334"/>
    </source>
</evidence>
<protein>
    <recommendedName>
        <fullName evidence="7">ER transporter 6TM N-terminal domain-containing protein</fullName>
    </recommendedName>
</protein>
<comment type="caution">
    <text evidence="5">The sequence shown here is derived from an EMBL/GenBank/DDBJ whole genome shotgun (WGS) entry which is preliminary data.</text>
</comment>
<evidence type="ECO:0000259" key="4">
    <source>
        <dbReference type="Pfam" id="PF10337"/>
    </source>
</evidence>
<accession>A0A4S4L923</accession>
<evidence type="ECO:0000313" key="6">
    <source>
        <dbReference type="Proteomes" id="UP000308199"/>
    </source>
</evidence>
<feature type="region of interest" description="Disordered" evidence="1">
    <location>
        <begin position="521"/>
        <end position="555"/>
    </location>
</feature>
<dbReference type="Pfam" id="PF10337">
    <property type="entry name" value="ArAE_2_N"/>
    <property type="match status" value="2"/>
</dbReference>
<evidence type="ECO:0000256" key="1">
    <source>
        <dbReference type="SAM" id="MobiDB-lite"/>
    </source>
</evidence>
<keyword evidence="2" id="KW-0472">Membrane</keyword>